<name>X1HXT9_9ZZZZ</name>
<proteinExistence type="predicted"/>
<protein>
    <submittedName>
        <fullName evidence="1">Uncharacterized protein</fullName>
    </submittedName>
</protein>
<sequence length="124" mass="14458">MMLKSSHDKLRDRIADDYRQKGYHVSTEKQIGNRRVDIYAENEEEVLIIEVVDTSYSGSLDRKSINQIKIQINNKPISQHSANSRIGRGEPRERVSLTLPQECVDWIEKKIKSRKYANYSHAIE</sequence>
<comment type="caution">
    <text evidence="1">The sequence shown here is derived from an EMBL/GenBank/DDBJ whole genome shotgun (WGS) entry which is preliminary data.</text>
</comment>
<gene>
    <name evidence="1" type="ORF">S03H2_32796</name>
</gene>
<evidence type="ECO:0000313" key="1">
    <source>
        <dbReference type="EMBL" id="GAH58634.1"/>
    </source>
</evidence>
<organism evidence="1">
    <name type="scientific">marine sediment metagenome</name>
    <dbReference type="NCBI Taxonomy" id="412755"/>
    <lineage>
        <taxon>unclassified sequences</taxon>
        <taxon>metagenomes</taxon>
        <taxon>ecological metagenomes</taxon>
    </lineage>
</organism>
<reference evidence="1" key="1">
    <citation type="journal article" date="2014" name="Front. Microbiol.">
        <title>High frequency of phylogenetically diverse reductive dehalogenase-homologous genes in deep subseafloor sedimentary metagenomes.</title>
        <authorList>
            <person name="Kawai M."/>
            <person name="Futagami T."/>
            <person name="Toyoda A."/>
            <person name="Takaki Y."/>
            <person name="Nishi S."/>
            <person name="Hori S."/>
            <person name="Arai W."/>
            <person name="Tsubouchi T."/>
            <person name="Morono Y."/>
            <person name="Uchiyama I."/>
            <person name="Ito T."/>
            <person name="Fujiyama A."/>
            <person name="Inagaki F."/>
            <person name="Takami H."/>
        </authorList>
    </citation>
    <scope>NUCLEOTIDE SEQUENCE</scope>
    <source>
        <strain evidence="1">Expedition CK06-06</strain>
    </source>
</reference>
<dbReference type="EMBL" id="BARU01019937">
    <property type="protein sequence ID" value="GAH58634.1"/>
    <property type="molecule type" value="Genomic_DNA"/>
</dbReference>
<dbReference type="AlphaFoldDB" id="X1HXT9"/>
<accession>X1HXT9</accession>
<feature type="non-terminal residue" evidence="1">
    <location>
        <position position="124"/>
    </location>
</feature>